<feature type="compositionally biased region" description="Acidic residues" evidence="1">
    <location>
        <begin position="310"/>
        <end position="320"/>
    </location>
</feature>
<feature type="region of interest" description="Disordered" evidence="1">
    <location>
        <begin position="302"/>
        <end position="353"/>
    </location>
</feature>
<protein>
    <submittedName>
        <fullName evidence="3">Uncharacterized protein</fullName>
    </submittedName>
</protein>
<proteinExistence type="predicted"/>
<comment type="caution">
    <text evidence="3">The sequence shown here is derived from an EMBL/GenBank/DDBJ whole genome shotgun (WGS) entry which is preliminary data.</text>
</comment>
<evidence type="ECO:0000313" key="3">
    <source>
        <dbReference type="EMBL" id="MFD2160003.1"/>
    </source>
</evidence>
<reference evidence="4" key="1">
    <citation type="journal article" date="2019" name="Int. J. Syst. Evol. Microbiol.">
        <title>The Global Catalogue of Microorganisms (GCM) 10K type strain sequencing project: providing services to taxonomists for standard genome sequencing and annotation.</title>
        <authorList>
            <consortium name="The Broad Institute Genomics Platform"/>
            <consortium name="The Broad Institute Genome Sequencing Center for Infectious Disease"/>
            <person name="Wu L."/>
            <person name="Ma J."/>
        </authorList>
    </citation>
    <scope>NUCLEOTIDE SEQUENCE [LARGE SCALE GENOMIC DNA]</scope>
    <source>
        <strain evidence="4">CCUG 57942</strain>
    </source>
</reference>
<keyword evidence="2" id="KW-0732">Signal</keyword>
<feature type="signal peptide" evidence="2">
    <location>
        <begin position="1"/>
        <end position="21"/>
    </location>
</feature>
<gene>
    <name evidence="3" type="ORF">ACFSW8_13935</name>
</gene>
<keyword evidence="4" id="KW-1185">Reference proteome</keyword>
<organism evidence="3 4">
    <name type="scientific">Rubritalea tangerina</name>
    <dbReference type="NCBI Taxonomy" id="430798"/>
    <lineage>
        <taxon>Bacteria</taxon>
        <taxon>Pseudomonadati</taxon>
        <taxon>Verrucomicrobiota</taxon>
        <taxon>Verrucomicrobiia</taxon>
        <taxon>Verrucomicrobiales</taxon>
        <taxon>Rubritaleaceae</taxon>
        <taxon>Rubritalea</taxon>
    </lineage>
</organism>
<accession>A0ABW4ZDC7</accession>
<name>A0ABW4ZDC7_9BACT</name>
<evidence type="ECO:0000256" key="1">
    <source>
        <dbReference type="SAM" id="MobiDB-lite"/>
    </source>
</evidence>
<feature type="chain" id="PRO_5045694119" evidence="2">
    <location>
        <begin position="22"/>
        <end position="353"/>
    </location>
</feature>
<dbReference type="EMBL" id="JBHUJB010000061">
    <property type="protein sequence ID" value="MFD2160003.1"/>
    <property type="molecule type" value="Genomic_DNA"/>
</dbReference>
<evidence type="ECO:0000313" key="4">
    <source>
        <dbReference type="Proteomes" id="UP001597389"/>
    </source>
</evidence>
<dbReference type="Proteomes" id="UP001597389">
    <property type="component" value="Unassembled WGS sequence"/>
</dbReference>
<sequence>MIKKLLIPVAAAAVMVQGAHADGMTKAQREQLSKALDRLINKSKATLTSRQATAYKAYKNALGSSTKAMELYLDCYEKVNFIEAGKKSSDFRDWKRAQKERLSEPGFRLALRHQLNWLVLTLEASRNEEPNYSALSAKARGAVENIFDDASRLDHHHGILKQDVLSSVFAKAYGFGSYKIKDWPTTPLNIPQVYDKIVFPTLREKKKASTLHSAWKERISYQEAMLEHWAPVPKSKTIGMKKDLKPPAYNKFIETERPKLIWQMELDVYKAGDEYGSASRMIRHLERNISHNSAPEWAKQLSELIGPPPEESETPNDEPSEPPVVAQETPTSPPTPQEPENKNSGGYIELPVN</sequence>
<dbReference type="RefSeq" id="WP_377088966.1">
    <property type="nucleotide sequence ID" value="NZ_JBHSJL010000014.1"/>
</dbReference>
<evidence type="ECO:0000256" key="2">
    <source>
        <dbReference type="SAM" id="SignalP"/>
    </source>
</evidence>